<sequence length="187" mass="21072">MPCIIEKNETLKQIHHMSLKKLIFTGLVIFNITLSLAQSSNNGVNFWNNVRFGGSIGLGFTNNGFNGSISPSAIHQFNEKFAAGASLSFNYAKFDVDKFLAYGGSILSLYNPIPQIQMSAEFEQLRINRTIATQTFDVEDNYWLPAFFVGTGYSTRNVTVGLRYDLLYDDNRSIYGNALMPFVRVYF</sequence>
<proteinExistence type="predicted"/>
<dbReference type="AlphaFoldDB" id="A0A0F9W614"/>
<evidence type="ECO:0008006" key="2">
    <source>
        <dbReference type="Google" id="ProtNLM"/>
    </source>
</evidence>
<gene>
    <name evidence="1" type="ORF">LCGC14_0050460</name>
</gene>
<dbReference type="EMBL" id="LAZR01000011">
    <property type="protein sequence ID" value="KKO07708.1"/>
    <property type="molecule type" value="Genomic_DNA"/>
</dbReference>
<comment type="caution">
    <text evidence="1">The sequence shown here is derived from an EMBL/GenBank/DDBJ whole genome shotgun (WGS) entry which is preliminary data.</text>
</comment>
<organism evidence="1">
    <name type="scientific">marine sediment metagenome</name>
    <dbReference type="NCBI Taxonomy" id="412755"/>
    <lineage>
        <taxon>unclassified sequences</taxon>
        <taxon>metagenomes</taxon>
        <taxon>ecological metagenomes</taxon>
    </lineage>
</organism>
<accession>A0A0F9W614</accession>
<protein>
    <recommendedName>
        <fullName evidence="2">Alpha-ketoglutarate decarboxylase</fullName>
    </recommendedName>
</protein>
<reference evidence="1" key="1">
    <citation type="journal article" date="2015" name="Nature">
        <title>Complex archaea that bridge the gap between prokaryotes and eukaryotes.</title>
        <authorList>
            <person name="Spang A."/>
            <person name="Saw J.H."/>
            <person name="Jorgensen S.L."/>
            <person name="Zaremba-Niedzwiedzka K."/>
            <person name="Martijn J."/>
            <person name="Lind A.E."/>
            <person name="van Eijk R."/>
            <person name="Schleper C."/>
            <person name="Guy L."/>
            <person name="Ettema T.J."/>
        </authorList>
    </citation>
    <scope>NUCLEOTIDE SEQUENCE</scope>
</reference>
<name>A0A0F9W614_9ZZZZ</name>
<evidence type="ECO:0000313" key="1">
    <source>
        <dbReference type="EMBL" id="KKO07708.1"/>
    </source>
</evidence>